<dbReference type="Gene3D" id="3.40.50.300">
    <property type="entry name" value="P-loop containing nucleotide triphosphate hydrolases"/>
    <property type="match status" value="1"/>
</dbReference>
<evidence type="ECO:0000256" key="9">
    <source>
        <dbReference type="ARBA" id="ARBA00047356"/>
    </source>
</evidence>
<evidence type="ECO:0000256" key="3">
    <source>
        <dbReference type="ARBA" id="ARBA00022448"/>
    </source>
</evidence>
<dbReference type="FunFam" id="3.40.50.300:FF:000016">
    <property type="entry name" value="Oligopeptide ABC transporter ATP-binding component"/>
    <property type="match status" value="1"/>
</dbReference>
<evidence type="ECO:0000256" key="4">
    <source>
        <dbReference type="ARBA" id="ARBA00022475"/>
    </source>
</evidence>
<evidence type="ECO:0000256" key="7">
    <source>
        <dbReference type="ARBA" id="ARBA00023136"/>
    </source>
</evidence>
<keyword evidence="3" id="KW-0813">Transport</keyword>
<dbReference type="Pfam" id="PF08352">
    <property type="entry name" value="oligo_HPY"/>
    <property type="match status" value="1"/>
</dbReference>
<evidence type="ECO:0000256" key="1">
    <source>
        <dbReference type="ARBA" id="ARBA00004417"/>
    </source>
</evidence>
<evidence type="ECO:0000313" key="12">
    <source>
        <dbReference type="Proteomes" id="UP000222768"/>
    </source>
</evidence>
<dbReference type="GO" id="GO:0016887">
    <property type="term" value="F:ATP hydrolysis activity"/>
    <property type="evidence" value="ECO:0007669"/>
    <property type="project" value="InterPro"/>
</dbReference>
<dbReference type="PANTHER" id="PTHR43297:SF2">
    <property type="entry name" value="DIPEPTIDE TRANSPORT ATP-BINDING PROTEIN DPPD"/>
    <property type="match status" value="1"/>
</dbReference>
<comment type="catalytic activity">
    <reaction evidence="9">
        <text>a dipeptide(out) + ATP + H2O = a dipeptide(in) + ADP + phosphate + H(+)</text>
        <dbReference type="Rhea" id="RHEA:23120"/>
        <dbReference type="ChEBI" id="CHEBI:15377"/>
        <dbReference type="ChEBI" id="CHEBI:15378"/>
        <dbReference type="ChEBI" id="CHEBI:30616"/>
        <dbReference type="ChEBI" id="CHEBI:43474"/>
        <dbReference type="ChEBI" id="CHEBI:90799"/>
        <dbReference type="ChEBI" id="CHEBI:456216"/>
        <dbReference type="EC" id="7.4.2.9"/>
    </reaction>
</comment>
<dbReference type="GO" id="GO:0005524">
    <property type="term" value="F:ATP binding"/>
    <property type="evidence" value="ECO:0007669"/>
    <property type="project" value="UniProtKB-KW"/>
</dbReference>
<dbReference type="EMBL" id="PDLK01000002">
    <property type="protein sequence ID" value="PHH05889.1"/>
    <property type="molecule type" value="Genomic_DNA"/>
</dbReference>
<evidence type="ECO:0000256" key="8">
    <source>
        <dbReference type="ARBA" id="ARBA00038852"/>
    </source>
</evidence>
<gene>
    <name evidence="11" type="ORF">CRX53_19085</name>
</gene>
<evidence type="ECO:0000256" key="2">
    <source>
        <dbReference type="ARBA" id="ARBA00005417"/>
    </source>
</evidence>
<dbReference type="Proteomes" id="UP000222768">
    <property type="component" value="Unassembled WGS sequence"/>
</dbReference>
<dbReference type="InterPro" id="IPR003439">
    <property type="entry name" value="ABC_transporter-like_ATP-bd"/>
</dbReference>
<comment type="caution">
    <text evidence="11">The sequence shown here is derived from an EMBL/GenBank/DDBJ whole genome shotgun (WGS) entry which is preliminary data.</text>
</comment>
<dbReference type="InterPro" id="IPR027417">
    <property type="entry name" value="P-loop_NTPase"/>
</dbReference>
<dbReference type="InterPro" id="IPR017871">
    <property type="entry name" value="ABC_transporter-like_CS"/>
</dbReference>
<feature type="domain" description="ABC transporter" evidence="10">
    <location>
        <begin position="5"/>
        <end position="255"/>
    </location>
</feature>
<keyword evidence="4" id="KW-1003">Cell membrane</keyword>
<name>A0A855EM22_9ENTR</name>
<dbReference type="PANTHER" id="PTHR43297">
    <property type="entry name" value="OLIGOPEPTIDE TRANSPORT ATP-BINDING PROTEIN APPD"/>
    <property type="match status" value="1"/>
</dbReference>
<evidence type="ECO:0000256" key="5">
    <source>
        <dbReference type="ARBA" id="ARBA00022741"/>
    </source>
</evidence>
<dbReference type="SMART" id="SM00382">
    <property type="entry name" value="AAA"/>
    <property type="match status" value="1"/>
</dbReference>
<dbReference type="InterPro" id="IPR003593">
    <property type="entry name" value="AAA+_ATPase"/>
</dbReference>
<dbReference type="KEGG" id="lax:APT61_03835"/>
<evidence type="ECO:0000256" key="6">
    <source>
        <dbReference type="ARBA" id="ARBA00022840"/>
    </source>
</evidence>
<dbReference type="GO" id="GO:0015833">
    <property type="term" value="P:peptide transport"/>
    <property type="evidence" value="ECO:0007669"/>
    <property type="project" value="InterPro"/>
</dbReference>
<comment type="subcellular location">
    <subcellularLocation>
        <location evidence="1">Cell inner membrane</location>
        <topology evidence="1">Peripheral membrane protein</topology>
    </subcellularLocation>
</comment>
<keyword evidence="6 11" id="KW-0067">ATP-binding</keyword>
<dbReference type="NCBIfam" id="TIGR01727">
    <property type="entry name" value="oligo_HPY"/>
    <property type="match status" value="1"/>
</dbReference>
<comment type="similarity">
    <text evidence="2">Belongs to the ABC transporter superfamily.</text>
</comment>
<keyword evidence="5" id="KW-0547">Nucleotide-binding</keyword>
<reference evidence="12" key="1">
    <citation type="submission" date="2017-09" db="EMBL/GenBank/DDBJ databases">
        <title>FDA dAtabase for Regulatory Grade micrObial Sequences (FDA-ARGOS): Supporting development and validation of Infectious Disease Dx tests.</title>
        <authorList>
            <person name="Minogue T."/>
            <person name="Wolcott M."/>
            <person name="Wasieloski L."/>
            <person name="Aguilar W."/>
            <person name="Moore D."/>
            <person name="Tallon L."/>
            <person name="Sadzewicz L."/>
            <person name="Ott S."/>
            <person name="Zhao X."/>
            <person name="Nagaraj S."/>
            <person name="Vavikolanu K."/>
            <person name="Aluvathingal J."/>
            <person name="Nadendla S."/>
            <person name="Sichtig H."/>
        </authorList>
    </citation>
    <scope>NUCLEOTIDE SEQUENCE [LARGE SCALE GENOMIC DNA]</scope>
    <source>
        <strain evidence="12">FDAARGOS_404</strain>
    </source>
</reference>
<protein>
    <recommendedName>
        <fullName evidence="8">ABC-type dipeptide transporter</fullName>
        <ecNumber evidence="8">7.4.2.9</ecNumber>
    </recommendedName>
</protein>
<dbReference type="RefSeq" id="WP_032614096.1">
    <property type="nucleotide sequence ID" value="NZ_CP013990.1"/>
</dbReference>
<evidence type="ECO:0000259" key="10">
    <source>
        <dbReference type="PROSITE" id="PS50893"/>
    </source>
</evidence>
<dbReference type="GO" id="GO:0055085">
    <property type="term" value="P:transmembrane transport"/>
    <property type="evidence" value="ECO:0007669"/>
    <property type="project" value="UniProtKB-ARBA"/>
</dbReference>
<proteinExistence type="inferred from homology"/>
<dbReference type="InterPro" id="IPR013563">
    <property type="entry name" value="Oligopep_ABC_C"/>
</dbReference>
<dbReference type="GO" id="GO:0005886">
    <property type="term" value="C:plasma membrane"/>
    <property type="evidence" value="ECO:0007669"/>
    <property type="project" value="UniProtKB-SubCell"/>
</dbReference>
<dbReference type="Pfam" id="PF00005">
    <property type="entry name" value="ABC_tran"/>
    <property type="match status" value="1"/>
</dbReference>
<sequence length="325" mass="35708">MNNLLELDNLQTTFRTRDGDVHAVRGVSFHVQPGELVGIVGESGCGKSVTCKSIIQLLGSNGRITGGQIRFDNDDLAQKTPKQMRAIRGNQIAMIFQDPMTALNPVVTIGRQMSEILMRNKGLNKKAARATSIAMLEKVGIAEAERRYDQYPHEFSGGMRQRVMIAIALSCDPKLLIADEPTTALDVTIQAQILRLLKSLQLKTHTAILLITHDLGVVAQVCSRVVVMYGGLVMEEGSVEDIFYRPAHPYTQGLLASLPHPEQTSHRLSPIEGSPPGLLNPPPGCPFAERCPQRMPQCERQPAFYITDPGHRAACWLLADKEVQA</sequence>
<dbReference type="CDD" id="cd03257">
    <property type="entry name" value="ABC_NikE_OppD_transporters"/>
    <property type="match status" value="1"/>
</dbReference>
<organism evidence="11 12">
    <name type="scientific">Leclercia adecarboxylata</name>
    <dbReference type="NCBI Taxonomy" id="83655"/>
    <lineage>
        <taxon>Bacteria</taxon>
        <taxon>Pseudomonadati</taxon>
        <taxon>Pseudomonadota</taxon>
        <taxon>Gammaproteobacteria</taxon>
        <taxon>Enterobacterales</taxon>
        <taxon>Enterobacteriaceae</taxon>
        <taxon>Leclercia</taxon>
    </lineage>
</organism>
<dbReference type="PROSITE" id="PS00211">
    <property type="entry name" value="ABC_TRANSPORTER_1"/>
    <property type="match status" value="1"/>
</dbReference>
<dbReference type="InterPro" id="IPR050388">
    <property type="entry name" value="ABC_Ni/Peptide_Import"/>
</dbReference>
<dbReference type="AlphaFoldDB" id="A0A855EM22"/>
<dbReference type="EC" id="7.4.2.9" evidence="8"/>
<dbReference type="SUPFAM" id="SSF52540">
    <property type="entry name" value="P-loop containing nucleoside triphosphate hydrolases"/>
    <property type="match status" value="1"/>
</dbReference>
<dbReference type="PROSITE" id="PS50893">
    <property type="entry name" value="ABC_TRANSPORTER_2"/>
    <property type="match status" value="1"/>
</dbReference>
<evidence type="ECO:0000313" key="11">
    <source>
        <dbReference type="EMBL" id="PHH05889.1"/>
    </source>
</evidence>
<keyword evidence="7" id="KW-0472">Membrane</keyword>
<accession>A0A855EM22</accession>
<dbReference type="GeneID" id="30331011"/>